<evidence type="ECO:0000256" key="2">
    <source>
        <dbReference type="ARBA" id="ARBA00022771"/>
    </source>
</evidence>
<comment type="caution">
    <text evidence="7">The sequence shown here is derived from an EMBL/GenBank/DDBJ whole genome shotgun (WGS) entry which is preliminary data.</text>
</comment>
<feature type="domain" description="SWIM-type" evidence="6">
    <location>
        <begin position="220"/>
        <end position="252"/>
    </location>
</feature>
<evidence type="ECO:0000256" key="1">
    <source>
        <dbReference type="ARBA" id="ARBA00022723"/>
    </source>
</evidence>
<keyword evidence="1" id="KW-0479">Metal-binding</keyword>
<dbReference type="InterPro" id="IPR006564">
    <property type="entry name" value="Znf_PMZ"/>
</dbReference>
<evidence type="ECO:0000259" key="6">
    <source>
        <dbReference type="PROSITE" id="PS50966"/>
    </source>
</evidence>
<keyword evidence="8" id="KW-1185">Reference proteome</keyword>
<feature type="region of interest" description="Disordered" evidence="5">
    <location>
        <begin position="269"/>
        <end position="291"/>
    </location>
</feature>
<evidence type="ECO:0000256" key="5">
    <source>
        <dbReference type="SAM" id="MobiDB-lite"/>
    </source>
</evidence>
<name>A0ABD3AVX8_9GENT</name>
<dbReference type="PROSITE" id="PS50966">
    <property type="entry name" value="ZF_SWIM"/>
    <property type="match status" value="1"/>
</dbReference>
<dbReference type="PANTHER" id="PTHR31973:SF187">
    <property type="entry name" value="MUTATOR TRANSPOSASE MUDRA PROTEIN"/>
    <property type="match status" value="1"/>
</dbReference>
<reference evidence="7 8" key="1">
    <citation type="submission" date="2024-11" db="EMBL/GenBank/DDBJ databases">
        <title>A near-complete genome assembly of Cinchona calisaya.</title>
        <authorList>
            <person name="Lian D.C."/>
            <person name="Zhao X.W."/>
            <person name="Wei L."/>
        </authorList>
    </citation>
    <scope>NUCLEOTIDE SEQUENCE [LARGE SCALE GENOMIC DNA]</scope>
    <source>
        <tissue evidence="7">Nenye</tissue>
    </source>
</reference>
<protein>
    <recommendedName>
        <fullName evidence="6">SWIM-type domain-containing protein</fullName>
    </recommendedName>
</protein>
<dbReference type="InterPro" id="IPR007527">
    <property type="entry name" value="Znf_SWIM"/>
</dbReference>
<keyword evidence="3" id="KW-0862">Zinc</keyword>
<organism evidence="7 8">
    <name type="scientific">Cinchona calisaya</name>
    <dbReference type="NCBI Taxonomy" id="153742"/>
    <lineage>
        <taxon>Eukaryota</taxon>
        <taxon>Viridiplantae</taxon>
        <taxon>Streptophyta</taxon>
        <taxon>Embryophyta</taxon>
        <taxon>Tracheophyta</taxon>
        <taxon>Spermatophyta</taxon>
        <taxon>Magnoliopsida</taxon>
        <taxon>eudicotyledons</taxon>
        <taxon>Gunneridae</taxon>
        <taxon>Pentapetalae</taxon>
        <taxon>asterids</taxon>
        <taxon>lamiids</taxon>
        <taxon>Gentianales</taxon>
        <taxon>Rubiaceae</taxon>
        <taxon>Cinchonoideae</taxon>
        <taxon>Cinchoneae</taxon>
        <taxon>Cinchona</taxon>
    </lineage>
</organism>
<keyword evidence="2 4" id="KW-0863">Zinc-finger</keyword>
<accession>A0ABD3AVX8</accession>
<dbReference type="EMBL" id="JBJUIK010000002">
    <property type="protein sequence ID" value="KAL3535402.1"/>
    <property type="molecule type" value="Genomic_DNA"/>
</dbReference>
<dbReference type="Pfam" id="PF10551">
    <property type="entry name" value="MULE"/>
    <property type="match status" value="1"/>
</dbReference>
<dbReference type="AlphaFoldDB" id="A0ABD3AVX8"/>
<evidence type="ECO:0000313" key="8">
    <source>
        <dbReference type="Proteomes" id="UP001630127"/>
    </source>
</evidence>
<dbReference type="GO" id="GO:0008270">
    <property type="term" value="F:zinc ion binding"/>
    <property type="evidence" value="ECO:0007669"/>
    <property type="project" value="UniProtKB-KW"/>
</dbReference>
<evidence type="ECO:0000313" key="7">
    <source>
        <dbReference type="EMBL" id="KAL3535402.1"/>
    </source>
</evidence>
<feature type="compositionally biased region" description="Basic residues" evidence="5">
    <location>
        <begin position="281"/>
        <end position="291"/>
    </location>
</feature>
<sequence length="291" mass="33073">MQGSNTFQIKTMKKHTVHPRRYRMNAVTSTWVANKYMDRLIDDPKIKVKAIRKFIRREFGVFISNVRPTEQSGKPWSKLKEIINYITEGLETTVKWSRGLTQGPYGGQLMHALGSDGNNQMYPIALAVVEAECNDSWMWFLKLMIEVIGRPEDMGWVFISDRQKGLVETFNTLMPRAEHRFRVRHLIMKQIEEMKFHARNFEPTLAGEGIFEVMMGVSNFIVDIERKTCSCRKYDLTGILCVHAVAVLMHSKLILKTMCTGKCGARIPGKSRGGARVSSKGGKRGGGRGRG</sequence>
<dbReference type="InterPro" id="IPR018289">
    <property type="entry name" value="MULE_transposase_dom"/>
</dbReference>
<gene>
    <name evidence="7" type="ORF">ACH5RR_003863</name>
</gene>
<dbReference type="Proteomes" id="UP001630127">
    <property type="component" value="Unassembled WGS sequence"/>
</dbReference>
<dbReference type="PANTHER" id="PTHR31973">
    <property type="entry name" value="POLYPROTEIN, PUTATIVE-RELATED"/>
    <property type="match status" value="1"/>
</dbReference>
<evidence type="ECO:0000256" key="4">
    <source>
        <dbReference type="PROSITE-ProRule" id="PRU00325"/>
    </source>
</evidence>
<dbReference type="SMART" id="SM00575">
    <property type="entry name" value="ZnF_PMZ"/>
    <property type="match status" value="1"/>
</dbReference>
<proteinExistence type="predicted"/>
<dbReference type="Pfam" id="PF04434">
    <property type="entry name" value="SWIM"/>
    <property type="match status" value="1"/>
</dbReference>
<evidence type="ECO:0000256" key="3">
    <source>
        <dbReference type="ARBA" id="ARBA00022833"/>
    </source>
</evidence>